<dbReference type="EMBL" id="JAGGLG010000037">
    <property type="protein sequence ID" value="MBP2019859.1"/>
    <property type="molecule type" value="Genomic_DNA"/>
</dbReference>
<dbReference type="Pfam" id="PF02585">
    <property type="entry name" value="PIG-L"/>
    <property type="match status" value="1"/>
</dbReference>
<accession>A0ABS4JWE4</accession>
<dbReference type="PANTHER" id="PTHR12993:SF29">
    <property type="entry name" value="BLR3841 PROTEIN"/>
    <property type="match status" value="1"/>
</dbReference>
<gene>
    <name evidence="1" type="ORF">J2Z79_003301</name>
</gene>
<dbReference type="SUPFAM" id="SSF102588">
    <property type="entry name" value="LmbE-like"/>
    <property type="match status" value="1"/>
</dbReference>
<dbReference type="Gene3D" id="3.40.50.10320">
    <property type="entry name" value="LmbE-like"/>
    <property type="match status" value="1"/>
</dbReference>
<protein>
    <submittedName>
        <fullName evidence="1">LmbE family N-acetylglucosaminyl deacetylase</fullName>
    </submittedName>
</protein>
<reference evidence="1 2" key="1">
    <citation type="submission" date="2021-03" db="EMBL/GenBank/DDBJ databases">
        <title>Genomic Encyclopedia of Type Strains, Phase IV (KMG-IV): sequencing the most valuable type-strain genomes for metagenomic binning, comparative biology and taxonomic classification.</title>
        <authorList>
            <person name="Goeker M."/>
        </authorList>
    </citation>
    <scope>NUCLEOTIDE SEQUENCE [LARGE SCALE GENOMIC DNA]</scope>
    <source>
        <strain evidence="1 2">DSM 27138</strain>
    </source>
</reference>
<dbReference type="RefSeq" id="WP_209467962.1">
    <property type="nucleotide sequence ID" value="NZ_JAGGLG010000037.1"/>
</dbReference>
<proteinExistence type="predicted"/>
<evidence type="ECO:0000313" key="1">
    <source>
        <dbReference type="EMBL" id="MBP2019859.1"/>
    </source>
</evidence>
<evidence type="ECO:0000313" key="2">
    <source>
        <dbReference type="Proteomes" id="UP001519289"/>
    </source>
</evidence>
<dbReference type="Proteomes" id="UP001519289">
    <property type="component" value="Unassembled WGS sequence"/>
</dbReference>
<sequence>MWRARRIVALSPHTDDSELGCGGFLARALEEGADVWVVAYSSAAESLPPGAPRDTLRRECRLALSRLGVPAEQVILRDYPVRRFCDHRQSILEEMVSLRRELAPDLVLLPASTDVHQDHQVIHAEGVRAFKETTIFGYELPWNHLAFRGQAYAVLERRHLERKEHALTAYRSQVELGRPYFAPGFAEALARLRGTQVKTELAEAFEVVRLRL</sequence>
<comment type="caution">
    <text evidence="1">The sequence shown here is derived from an EMBL/GenBank/DDBJ whole genome shotgun (WGS) entry which is preliminary data.</text>
</comment>
<name>A0ABS4JWE4_9FIRM</name>
<dbReference type="InterPro" id="IPR024078">
    <property type="entry name" value="LmbE-like_dom_sf"/>
</dbReference>
<organism evidence="1 2">
    <name type="scientific">Symbiobacterium terraclitae</name>
    <dbReference type="NCBI Taxonomy" id="557451"/>
    <lineage>
        <taxon>Bacteria</taxon>
        <taxon>Bacillati</taxon>
        <taxon>Bacillota</taxon>
        <taxon>Clostridia</taxon>
        <taxon>Eubacteriales</taxon>
        <taxon>Symbiobacteriaceae</taxon>
        <taxon>Symbiobacterium</taxon>
    </lineage>
</organism>
<dbReference type="InterPro" id="IPR003737">
    <property type="entry name" value="GlcNAc_PI_deacetylase-related"/>
</dbReference>
<dbReference type="PANTHER" id="PTHR12993">
    <property type="entry name" value="N-ACETYLGLUCOSAMINYL-PHOSPHATIDYLINOSITOL DE-N-ACETYLASE-RELATED"/>
    <property type="match status" value="1"/>
</dbReference>
<keyword evidence="2" id="KW-1185">Reference proteome</keyword>